<feature type="region of interest" description="Disordered" evidence="5">
    <location>
        <begin position="150"/>
        <end position="192"/>
    </location>
</feature>
<dbReference type="GO" id="GO:0005737">
    <property type="term" value="C:cytoplasm"/>
    <property type="evidence" value="ECO:0007669"/>
    <property type="project" value="UniProtKB-SubCell"/>
</dbReference>
<accession>A0A2V0P0U2</accession>
<dbReference type="OrthoDB" id="7344096at2759"/>
<feature type="compositionally biased region" description="Gly residues" evidence="5">
    <location>
        <begin position="156"/>
        <end position="192"/>
    </location>
</feature>
<feature type="compositionally biased region" description="Low complexity" evidence="5">
    <location>
        <begin position="13"/>
        <end position="34"/>
    </location>
</feature>
<evidence type="ECO:0000256" key="2">
    <source>
        <dbReference type="ARBA" id="ARBA00004496"/>
    </source>
</evidence>
<comment type="subcellular location">
    <subcellularLocation>
        <location evidence="2">Cytoplasm</location>
    </subcellularLocation>
    <subcellularLocation>
        <location evidence="1">Nucleus</location>
    </subcellularLocation>
</comment>
<feature type="region of interest" description="Disordered" evidence="5">
    <location>
        <begin position="620"/>
        <end position="661"/>
    </location>
</feature>
<feature type="compositionally biased region" description="Low complexity" evidence="5">
    <location>
        <begin position="417"/>
        <end position="426"/>
    </location>
</feature>
<dbReference type="Proteomes" id="UP000247498">
    <property type="component" value="Unassembled WGS sequence"/>
</dbReference>
<dbReference type="AlphaFoldDB" id="A0A2V0P0U2"/>
<dbReference type="EMBL" id="BDRX01000024">
    <property type="protein sequence ID" value="GBF91463.1"/>
    <property type="molecule type" value="Genomic_DNA"/>
</dbReference>
<evidence type="ECO:0000256" key="5">
    <source>
        <dbReference type="SAM" id="MobiDB-lite"/>
    </source>
</evidence>
<reference evidence="7 8" key="1">
    <citation type="journal article" date="2018" name="Sci. Rep.">
        <title>Raphidocelis subcapitata (=Pseudokirchneriella subcapitata) provides an insight into genome evolution and environmental adaptations in the Sphaeropleales.</title>
        <authorList>
            <person name="Suzuki S."/>
            <person name="Yamaguchi H."/>
            <person name="Nakajima N."/>
            <person name="Kawachi M."/>
        </authorList>
    </citation>
    <scope>NUCLEOTIDE SEQUENCE [LARGE SCALE GENOMIC DNA]</scope>
    <source>
        <strain evidence="7 8">NIES-35</strain>
    </source>
</reference>
<feature type="region of interest" description="Disordered" evidence="5">
    <location>
        <begin position="13"/>
        <end position="71"/>
    </location>
</feature>
<evidence type="ECO:0000313" key="7">
    <source>
        <dbReference type="EMBL" id="GBF91463.1"/>
    </source>
</evidence>
<dbReference type="InterPro" id="IPR044159">
    <property type="entry name" value="IQM"/>
</dbReference>
<gene>
    <name evidence="7" type="ORF">Rsub_04203</name>
</gene>
<evidence type="ECO:0000313" key="8">
    <source>
        <dbReference type="Proteomes" id="UP000247498"/>
    </source>
</evidence>
<feature type="compositionally biased region" description="Low complexity" evidence="5">
    <location>
        <begin position="532"/>
        <end position="547"/>
    </location>
</feature>
<keyword evidence="3" id="KW-0963">Cytoplasm</keyword>
<feature type="signal peptide" evidence="6">
    <location>
        <begin position="1"/>
        <end position="17"/>
    </location>
</feature>
<feature type="compositionally biased region" description="Low complexity" evidence="5">
    <location>
        <begin position="47"/>
        <end position="70"/>
    </location>
</feature>
<evidence type="ECO:0000256" key="3">
    <source>
        <dbReference type="ARBA" id="ARBA00022490"/>
    </source>
</evidence>
<evidence type="ECO:0000256" key="1">
    <source>
        <dbReference type="ARBA" id="ARBA00004123"/>
    </source>
</evidence>
<feature type="region of interest" description="Disordered" evidence="5">
    <location>
        <begin position="511"/>
        <end position="605"/>
    </location>
</feature>
<dbReference type="InParanoid" id="A0A2V0P0U2"/>
<feature type="region of interest" description="Disordered" evidence="5">
    <location>
        <begin position="393"/>
        <end position="467"/>
    </location>
</feature>
<comment type="caution">
    <text evidence="7">The sequence shown here is derived from an EMBL/GenBank/DDBJ whole genome shotgun (WGS) entry which is preliminary data.</text>
</comment>
<dbReference type="STRING" id="307507.A0A2V0P0U2"/>
<keyword evidence="6" id="KW-0732">Signal</keyword>
<organism evidence="7 8">
    <name type="scientific">Raphidocelis subcapitata</name>
    <dbReference type="NCBI Taxonomy" id="307507"/>
    <lineage>
        <taxon>Eukaryota</taxon>
        <taxon>Viridiplantae</taxon>
        <taxon>Chlorophyta</taxon>
        <taxon>core chlorophytes</taxon>
        <taxon>Chlorophyceae</taxon>
        <taxon>CS clade</taxon>
        <taxon>Sphaeropleales</taxon>
        <taxon>Selenastraceae</taxon>
        <taxon>Raphidocelis</taxon>
    </lineage>
</organism>
<dbReference type="PANTHER" id="PTHR31250">
    <property type="entry name" value="IQ DOMAIN-CONTAINING PROTEIN IQM3"/>
    <property type="match status" value="1"/>
</dbReference>
<dbReference type="GO" id="GO:0005634">
    <property type="term" value="C:nucleus"/>
    <property type="evidence" value="ECO:0007669"/>
    <property type="project" value="UniProtKB-SubCell"/>
</dbReference>
<keyword evidence="8" id="KW-1185">Reference proteome</keyword>
<feature type="region of interest" description="Disordered" evidence="5">
    <location>
        <begin position="323"/>
        <end position="344"/>
    </location>
</feature>
<protein>
    <submittedName>
        <fullName evidence="7">Uncharacterized protein</fullName>
    </submittedName>
</protein>
<name>A0A2V0P0U2_9CHLO</name>
<keyword evidence="4" id="KW-0539">Nucleus</keyword>
<feature type="region of interest" description="Disordered" evidence="5">
    <location>
        <begin position="352"/>
        <end position="371"/>
    </location>
</feature>
<proteinExistence type="predicted"/>
<feature type="compositionally biased region" description="Basic and acidic residues" evidence="5">
    <location>
        <begin position="445"/>
        <end position="464"/>
    </location>
</feature>
<sequence length="793" mass="80212">MPAAALFLRQLVSAAASQQQQQAQQQPQAQQPSSGDGHASPSPDYSPPSQRRQGEQQQQEQPAAAAPASQLNWGWSRCRDVAVRIGRGLNSSGGAPGPGAVAQQPPLILETEHWLEAADPKHRYGANLRAYWSYWLEQLDLEERQCTAARRQSVDSGGGGGGGGRGGGGDAAGSGSGGSAAACGSGGGGGGGVSVAAPSGGATAQETAAEAAAAAAEAAAAVPSADAPPALAHWTAPRAGSRLLLHPTADDSQIANSGRQLLRRDLVASAGPSTTGGIGGGGIGAGGCSVGPHRFGAAAATLAAAAAAVAAAAAAAVGAVSLDEGDEAGPSRSVGLRRSQSAPRLKDLAHADGAAPAAAAPAPAARPGSSGGNAAFPGAGVAGAAAAAAAAAGGSAQPLAPQDGRRGQPQPQPQPPQQQQQQQQQPQPQPQPQPQQQPRKPPHRSAADARFFHWLDEGRGRDVDLSDLGVPRSKLEAERVAYLEEDELAALEVVVDAERGGLLVYRRSGAPVDTGSEMQLVARGGGDKAAKELQPLPQEQQQQQQQQEQEEEAEKEEEEGEKEHAPQQQQEQQQPLPPAPRERLVAPSAPVRVPRKKQKHKNGSKGFELDVCLLLSRTPPAAAAPRHPPGAQRDAGPAPAGPPRRSGVGAEPAPAAGQDAGAHAAEAAAAAAAEGAAAAAAAPSAAGAGGDVLCFQAKPSKWIFVLDTSGRMYVHAKRRGSFHHSSFLAGSAVLSAGGIVVRGGRILRLTGDSGHYKPSFESLFGVAQLLADWGADLSATKLTAKHIDCPLIV</sequence>
<evidence type="ECO:0000256" key="6">
    <source>
        <dbReference type="SAM" id="SignalP"/>
    </source>
</evidence>
<evidence type="ECO:0000256" key="4">
    <source>
        <dbReference type="ARBA" id="ARBA00023242"/>
    </source>
</evidence>
<dbReference type="PANTHER" id="PTHR31250:SF27">
    <property type="entry name" value="IQ DOMAIN-CONTAINING PROTEIN IQM5"/>
    <property type="match status" value="1"/>
</dbReference>
<feature type="compositionally biased region" description="Basic residues" evidence="5">
    <location>
        <begin position="593"/>
        <end position="603"/>
    </location>
</feature>
<feature type="compositionally biased region" description="Acidic residues" evidence="5">
    <location>
        <begin position="548"/>
        <end position="560"/>
    </location>
</feature>
<feature type="chain" id="PRO_5015934359" evidence="6">
    <location>
        <begin position="18"/>
        <end position="793"/>
    </location>
</feature>